<dbReference type="RefSeq" id="WP_126764937.1">
    <property type="nucleotide sequence ID" value="NZ_PIPJ01000001.1"/>
</dbReference>
<comment type="caution">
    <text evidence="3">The sequence shown here is derived from an EMBL/GenBank/DDBJ whole genome shotgun (WGS) entry which is preliminary data.</text>
</comment>
<keyword evidence="4" id="KW-1185">Reference proteome</keyword>
<keyword evidence="1" id="KW-0812">Transmembrane</keyword>
<dbReference type="InterPro" id="IPR050229">
    <property type="entry name" value="GlpE_sulfurtransferase"/>
</dbReference>
<organism evidence="3 4">
    <name type="scientific">Aliidiomarina iranensis</name>
    <dbReference type="NCBI Taxonomy" id="1434071"/>
    <lineage>
        <taxon>Bacteria</taxon>
        <taxon>Pseudomonadati</taxon>
        <taxon>Pseudomonadota</taxon>
        <taxon>Gammaproteobacteria</taxon>
        <taxon>Alteromonadales</taxon>
        <taxon>Idiomarinaceae</taxon>
        <taxon>Aliidiomarina</taxon>
    </lineage>
</organism>
<evidence type="ECO:0000259" key="2">
    <source>
        <dbReference type="PROSITE" id="PS50206"/>
    </source>
</evidence>
<dbReference type="AlphaFoldDB" id="A0A432W2C6"/>
<proteinExistence type="predicted"/>
<reference evidence="4" key="1">
    <citation type="journal article" date="2018" name="Front. Microbiol.">
        <title>Genome-Based Analysis Reveals the Taxonomy and Diversity of the Family Idiomarinaceae.</title>
        <authorList>
            <person name="Liu Y."/>
            <person name="Lai Q."/>
            <person name="Shao Z."/>
        </authorList>
    </citation>
    <scope>NUCLEOTIDE SEQUENCE [LARGE SCALE GENOMIC DNA]</scope>
    <source>
        <strain evidence="4">GBPy7</strain>
    </source>
</reference>
<accession>A0A432W2C6</accession>
<evidence type="ECO:0000313" key="4">
    <source>
        <dbReference type="Proteomes" id="UP000288395"/>
    </source>
</evidence>
<feature type="transmembrane region" description="Helical" evidence="1">
    <location>
        <begin position="12"/>
        <end position="30"/>
    </location>
</feature>
<dbReference type="PANTHER" id="PTHR43031">
    <property type="entry name" value="FAD-DEPENDENT OXIDOREDUCTASE"/>
    <property type="match status" value="1"/>
</dbReference>
<evidence type="ECO:0000313" key="3">
    <source>
        <dbReference type="EMBL" id="RUO23358.1"/>
    </source>
</evidence>
<evidence type="ECO:0000256" key="1">
    <source>
        <dbReference type="SAM" id="Phobius"/>
    </source>
</evidence>
<dbReference type="CDD" id="cd00158">
    <property type="entry name" value="RHOD"/>
    <property type="match status" value="1"/>
</dbReference>
<protein>
    <submittedName>
        <fullName evidence="3">Rhodanese-like domain-containing protein</fullName>
    </submittedName>
</protein>
<dbReference type="Proteomes" id="UP000288395">
    <property type="component" value="Unassembled WGS sequence"/>
</dbReference>
<dbReference type="Gene3D" id="3.40.250.10">
    <property type="entry name" value="Rhodanese-like domain"/>
    <property type="match status" value="1"/>
</dbReference>
<name>A0A432W2C6_9GAMM</name>
<sequence length="147" mass="16166">MDQLIEFATEHYILSGLWVLVFVMLVMDIVKKRFSSIQPLKPQEAVLKVNRGGVFVDIRSDEDFAKGHIQGSKQISAEKIRAGDVKSLEKFKDAPIVTVCNYGNTARGAATALVKAGFTQVYVLQGGLQAWQGASLPVSKTQLKNKK</sequence>
<dbReference type="InterPro" id="IPR001763">
    <property type="entry name" value="Rhodanese-like_dom"/>
</dbReference>
<keyword evidence="1" id="KW-0472">Membrane</keyword>
<dbReference type="OrthoDB" id="9808735at2"/>
<gene>
    <name evidence="3" type="ORF">CWE08_01530</name>
</gene>
<dbReference type="PANTHER" id="PTHR43031:SF18">
    <property type="entry name" value="RHODANESE-RELATED SULFURTRANSFERASES"/>
    <property type="match status" value="1"/>
</dbReference>
<dbReference type="EMBL" id="PIPJ01000001">
    <property type="protein sequence ID" value="RUO23358.1"/>
    <property type="molecule type" value="Genomic_DNA"/>
</dbReference>
<dbReference type="PROSITE" id="PS50206">
    <property type="entry name" value="RHODANESE_3"/>
    <property type="match status" value="1"/>
</dbReference>
<keyword evidence="1" id="KW-1133">Transmembrane helix</keyword>
<dbReference type="SUPFAM" id="SSF52821">
    <property type="entry name" value="Rhodanese/Cell cycle control phosphatase"/>
    <property type="match status" value="1"/>
</dbReference>
<feature type="domain" description="Rhodanese" evidence="2">
    <location>
        <begin position="49"/>
        <end position="140"/>
    </location>
</feature>
<dbReference type="Pfam" id="PF00581">
    <property type="entry name" value="Rhodanese"/>
    <property type="match status" value="1"/>
</dbReference>
<dbReference type="InterPro" id="IPR036873">
    <property type="entry name" value="Rhodanese-like_dom_sf"/>
</dbReference>
<dbReference type="SMART" id="SM00450">
    <property type="entry name" value="RHOD"/>
    <property type="match status" value="1"/>
</dbReference>